<dbReference type="CDD" id="cd10170">
    <property type="entry name" value="ASKHA_NBD_HSP70"/>
    <property type="match status" value="1"/>
</dbReference>
<dbReference type="PRINTS" id="PR00301">
    <property type="entry name" value="HEATSHOCK70"/>
</dbReference>
<evidence type="ECO:0000256" key="1">
    <source>
        <dbReference type="ARBA" id="ARBA00007381"/>
    </source>
</evidence>
<sequence>MEHNTQVQTSQEQETQESSAPQYSVGIDLGTTHCVLSFLDTQDEDARVEVMPIPQLTAPGTVETRSQLGSFLYQPHENELNSDSCVLPWSTEPKALVGAIARNLGAKTPIRLIASAKSWLCHSGINRRDAFLPAGSPEEVEKVSPLRATELYLEHLKDAWNYAHPNHPLAEQDVTITVPASFDPAARDLTAEAARNVGFSHLTLLEEPQAALYNWIDNSNDTWRDEVVVGDIVLVIDIGGGTTDLSLVEVTEEDGNLTLNRIAVGEHILLGGDNMDLALAFRLKMKLAQEGKDLQPWQVQAMTHACRDAKEALLKDSELQTVPIVVPSRGSKLLGATLKTELTQQEVQQTLVDGFFPQVNVTDHPVQKPRGALTQMGLPYAQDAGITRHIAAFLSKQANALDSQSNGSTAEYNPFANMPGMPGMEAAAAEFIKPTAILFNGGVLKSPLLANRLEETINEWLIDGDAEMAKRLSGVDLDLAVASGAAYYGAVRRGQGVRIRGGIASAYYVGIESAMPAIPGMAPPMEALCVAPFGMEEGSSVLVPSQEFGLVIGQPVHFQFFGSTVRRDDIAGTHLDYWSPEELEELPEIQVTLPVSEGRREGEVVPVTLASRVTELGTLYLEAIAADNGQKWHVEFDVREDGQVEQDQQNDAQAE</sequence>
<dbReference type="AlphaFoldDB" id="A0A3A6R0Y3"/>
<protein>
    <submittedName>
        <fullName evidence="5">Hsp70 family protein</fullName>
    </submittedName>
</protein>
<reference evidence="5 6" key="1">
    <citation type="submission" date="2018-08" db="EMBL/GenBank/DDBJ databases">
        <title>Vibrio isolated from the Eastern China Marginal Seas.</title>
        <authorList>
            <person name="Li Y."/>
        </authorList>
    </citation>
    <scope>NUCLEOTIDE SEQUENCE [LARGE SCALE GENOMIC DNA]</scope>
    <source>
        <strain evidence="5 6">BEI233</strain>
    </source>
</reference>
<organism evidence="5 6">
    <name type="scientific">Vibrio sinensis</name>
    <dbReference type="NCBI Taxonomy" id="2302434"/>
    <lineage>
        <taxon>Bacteria</taxon>
        <taxon>Pseudomonadati</taxon>
        <taxon>Pseudomonadota</taxon>
        <taxon>Gammaproteobacteria</taxon>
        <taxon>Vibrionales</taxon>
        <taxon>Vibrionaceae</taxon>
        <taxon>Vibrio</taxon>
    </lineage>
</organism>
<dbReference type="PANTHER" id="PTHR42749:SF1">
    <property type="entry name" value="CELL SHAPE-DETERMINING PROTEIN MREB"/>
    <property type="match status" value="1"/>
</dbReference>
<comment type="caution">
    <text evidence="5">The sequence shown here is derived from an EMBL/GenBank/DDBJ whole genome shotgun (WGS) entry which is preliminary data.</text>
</comment>
<dbReference type="SUPFAM" id="SSF53067">
    <property type="entry name" value="Actin-like ATPase domain"/>
    <property type="match status" value="2"/>
</dbReference>
<dbReference type="OrthoDB" id="580874at2"/>
<dbReference type="InterPro" id="IPR018181">
    <property type="entry name" value="Heat_shock_70_CS"/>
</dbReference>
<evidence type="ECO:0000256" key="4">
    <source>
        <dbReference type="SAM" id="MobiDB-lite"/>
    </source>
</evidence>
<dbReference type="Gene3D" id="3.30.420.40">
    <property type="match status" value="2"/>
</dbReference>
<feature type="region of interest" description="Disordered" evidence="4">
    <location>
        <begin position="1"/>
        <end position="21"/>
    </location>
</feature>
<dbReference type="Pfam" id="PF00012">
    <property type="entry name" value="HSP70"/>
    <property type="match status" value="1"/>
</dbReference>
<proteinExistence type="inferred from homology"/>
<name>A0A3A6R0Y3_9VIBR</name>
<dbReference type="GO" id="GO:0005524">
    <property type="term" value="F:ATP binding"/>
    <property type="evidence" value="ECO:0007669"/>
    <property type="project" value="UniProtKB-KW"/>
</dbReference>
<accession>A0A3A6R0Y3</accession>
<dbReference type="PROSITE" id="PS00329">
    <property type="entry name" value="HSP70_2"/>
    <property type="match status" value="1"/>
</dbReference>
<feature type="compositionally biased region" description="Low complexity" evidence="4">
    <location>
        <begin position="1"/>
        <end position="19"/>
    </location>
</feature>
<comment type="similarity">
    <text evidence="1">Belongs to the heat shock protein 70 family.</text>
</comment>
<dbReference type="RefSeq" id="WP_120032794.1">
    <property type="nucleotide sequence ID" value="NZ_QVMU01000015.1"/>
</dbReference>
<dbReference type="EMBL" id="QVMU01000015">
    <property type="protein sequence ID" value="RJX69525.1"/>
    <property type="molecule type" value="Genomic_DNA"/>
</dbReference>
<evidence type="ECO:0000256" key="2">
    <source>
        <dbReference type="ARBA" id="ARBA00022741"/>
    </source>
</evidence>
<keyword evidence="3" id="KW-0067">ATP-binding</keyword>
<dbReference type="InterPro" id="IPR043129">
    <property type="entry name" value="ATPase_NBD"/>
</dbReference>
<dbReference type="InterPro" id="IPR013126">
    <property type="entry name" value="Hsp_70_fam"/>
</dbReference>
<dbReference type="GO" id="GO:0140662">
    <property type="term" value="F:ATP-dependent protein folding chaperone"/>
    <property type="evidence" value="ECO:0007669"/>
    <property type="project" value="InterPro"/>
</dbReference>
<keyword evidence="2" id="KW-0547">Nucleotide-binding</keyword>
<dbReference type="Proteomes" id="UP000273252">
    <property type="component" value="Unassembled WGS sequence"/>
</dbReference>
<evidence type="ECO:0000313" key="6">
    <source>
        <dbReference type="Proteomes" id="UP000273252"/>
    </source>
</evidence>
<evidence type="ECO:0000256" key="3">
    <source>
        <dbReference type="ARBA" id="ARBA00022840"/>
    </source>
</evidence>
<evidence type="ECO:0000313" key="5">
    <source>
        <dbReference type="EMBL" id="RJX69525.1"/>
    </source>
</evidence>
<keyword evidence="6" id="KW-1185">Reference proteome</keyword>
<gene>
    <name evidence="5" type="ORF">DZ860_15160</name>
</gene>
<dbReference type="PROSITE" id="PS00297">
    <property type="entry name" value="HSP70_1"/>
    <property type="match status" value="1"/>
</dbReference>
<dbReference type="PANTHER" id="PTHR42749">
    <property type="entry name" value="CELL SHAPE-DETERMINING PROTEIN MREB"/>
    <property type="match status" value="1"/>
</dbReference>